<evidence type="ECO:0000256" key="8">
    <source>
        <dbReference type="SAM" id="MobiDB-lite"/>
    </source>
</evidence>
<dbReference type="STRING" id="40998.A0A2P8AG39"/>
<dbReference type="SUPFAM" id="SSF50978">
    <property type="entry name" value="WD40 repeat-like"/>
    <property type="match status" value="1"/>
</dbReference>
<dbReference type="SMART" id="SM00320">
    <property type="entry name" value="WD40"/>
    <property type="match status" value="2"/>
</dbReference>
<dbReference type="InterPro" id="IPR001680">
    <property type="entry name" value="WD40_rpt"/>
</dbReference>
<feature type="region of interest" description="Disordered" evidence="8">
    <location>
        <begin position="261"/>
        <end position="309"/>
    </location>
</feature>
<dbReference type="EMBL" id="NHZQ01000010">
    <property type="protein sequence ID" value="PSK59433.1"/>
    <property type="molecule type" value="Genomic_DNA"/>
</dbReference>
<evidence type="ECO:0000256" key="1">
    <source>
        <dbReference type="ARBA" id="ARBA00022574"/>
    </source>
</evidence>
<dbReference type="InterPro" id="IPR015943">
    <property type="entry name" value="WD40/YVTN_repeat-like_dom_sf"/>
</dbReference>
<dbReference type="PANTHER" id="PTHR19854">
    <property type="entry name" value="TRANSDUCIN BETA-LIKE 3"/>
    <property type="match status" value="1"/>
</dbReference>
<proteinExistence type="inferred from homology"/>
<dbReference type="PROSITE" id="PS50082">
    <property type="entry name" value="WD_REPEATS_2"/>
    <property type="match status" value="1"/>
</dbReference>
<dbReference type="PANTHER" id="PTHR19854:SF1">
    <property type="entry name" value="GUANINE NUCLEOTIDE-BINDING PROTEIN SUBUNIT BETA-LIKE PROTEIN 1"/>
    <property type="match status" value="1"/>
</dbReference>
<dbReference type="Proteomes" id="UP000243723">
    <property type="component" value="Unassembled WGS sequence"/>
</dbReference>
<dbReference type="Gene3D" id="2.130.10.10">
    <property type="entry name" value="YVTN repeat-like/Quinoprotein amine dehydrogenase"/>
    <property type="match status" value="1"/>
</dbReference>
<keyword evidence="2" id="KW-0677">Repeat</keyword>
<keyword evidence="1 7" id="KW-0853">WD repeat</keyword>
<evidence type="ECO:0000256" key="6">
    <source>
        <dbReference type="ARBA" id="ARBA00040563"/>
    </source>
</evidence>
<dbReference type="Pfam" id="PF00400">
    <property type="entry name" value="WD40"/>
    <property type="match status" value="1"/>
</dbReference>
<comment type="caution">
    <text evidence="9">The sequence shown here is derived from an EMBL/GenBank/DDBJ whole genome shotgun (WGS) entry which is preliminary data.</text>
</comment>
<evidence type="ECO:0000313" key="10">
    <source>
        <dbReference type="Proteomes" id="UP000243723"/>
    </source>
</evidence>
<evidence type="ECO:0000256" key="2">
    <source>
        <dbReference type="ARBA" id="ARBA00022737"/>
    </source>
</evidence>
<accession>A0A2P8AG39</accession>
<evidence type="ECO:0000256" key="4">
    <source>
        <dbReference type="ARBA" id="ARBA00037931"/>
    </source>
</evidence>
<keyword evidence="10" id="KW-1185">Reference proteome</keyword>
<feature type="compositionally biased region" description="Basic and acidic residues" evidence="8">
    <location>
        <begin position="286"/>
        <end position="302"/>
    </location>
</feature>
<evidence type="ECO:0000313" key="9">
    <source>
        <dbReference type="EMBL" id="PSK59433.1"/>
    </source>
</evidence>
<name>A0A2P8AG39_9PEZI</name>
<reference evidence="9 10" key="1">
    <citation type="submission" date="2017-05" db="EMBL/GenBank/DDBJ databases">
        <title>Draft genome sequence of Elsinoe australis.</title>
        <authorList>
            <person name="Cheng Q."/>
        </authorList>
    </citation>
    <scope>NUCLEOTIDE SEQUENCE [LARGE SCALE GENOMIC DNA]</scope>
    <source>
        <strain evidence="9 10">NL1</strain>
    </source>
</reference>
<comment type="function">
    <text evidence="3">Component of the ASTRA complex involved in chromatin remodeling.</text>
</comment>
<protein>
    <recommendedName>
        <fullName evidence="6">ASTRA-associated protein 1</fullName>
    </recommendedName>
</protein>
<dbReference type="AlphaFoldDB" id="A0A2P8AG39"/>
<evidence type="ECO:0000256" key="7">
    <source>
        <dbReference type="PROSITE-ProRule" id="PRU00221"/>
    </source>
</evidence>
<feature type="repeat" description="WD" evidence="7">
    <location>
        <begin position="16"/>
        <end position="57"/>
    </location>
</feature>
<dbReference type="OrthoDB" id="7668193at2759"/>
<dbReference type="InterPro" id="IPR036322">
    <property type="entry name" value="WD40_repeat_dom_sf"/>
</dbReference>
<sequence length="309" mass="34075">MSSSVPSGPLQPSYVFRGHSAPIHAVHFLRSNSRLITGDAEGWVVLWNTVTRRPAAVWRPHTAAILGLGAWGDDKIITHGRDSKLNVWLVQESDEQSLSQQYPNKEDTARPVPQLLHSLLVHTLNFCSFASIDATDSSNLFIAVPGVSDGSIVLWSLPWETLLGTVPPVEGDKTGMVMALSLLYYQDRLTIVAGHESGWVAVYSQQDDQTWRRIRKCDPLPGQEPKQPILSLDVLSPDPTTIFCSGADSGINAENLDQSFSHRKTTGHSGQQSLRKSSQKKQTPHQVDKFSDDQARRNKEHNASSTHTG</sequence>
<evidence type="ECO:0000256" key="3">
    <source>
        <dbReference type="ARBA" id="ARBA00037338"/>
    </source>
</evidence>
<gene>
    <name evidence="9" type="ORF">B9Z65_3757</name>
</gene>
<organism evidence="9 10">
    <name type="scientific">Elsinoe australis</name>
    <dbReference type="NCBI Taxonomy" id="40998"/>
    <lineage>
        <taxon>Eukaryota</taxon>
        <taxon>Fungi</taxon>
        <taxon>Dikarya</taxon>
        <taxon>Ascomycota</taxon>
        <taxon>Pezizomycotina</taxon>
        <taxon>Dothideomycetes</taxon>
        <taxon>Dothideomycetidae</taxon>
        <taxon>Myriangiales</taxon>
        <taxon>Elsinoaceae</taxon>
        <taxon>Elsinoe</taxon>
    </lineage>
</organism>
<comment type="subunit">
    <text evidence="5">Component of the ASTRA chromatin remodeling machinery complex.</text>
</comment>
<dbReference type="PROSITE" id="PS50294">
    <property type="entry name" value="WD_REPEATS_REGION"/>
    <property type="match status" value="1"/>
</dbReference>
<evidence type="ECO:0000256" key="5">
    <source>
        <dbReference type="ARBA" id="ARBA00038749"/>
    </source>
</evidence>
<comment type="similarity">
    <text evidence="4">Belongs to the WD repeat ASA1 family.</text>
</comment>